<evidence type="ECO:0000256" key="1">
    <source>
        <dbReference type="ARBA" id="ARBA00009755"/>
    </source>
</evidence>
<dbReference type="FunFam" id="1.50.10.20:FF:000002">
    <property type="entry name" value="Terpene cyclase/mutase family member"/>
    <property type="match status" value="1"/>
</dbReference>
<evidence type="ECO:0000256" key="3">
    <source>
        <dbReference type="ARBA" id="ARBA00023235"/>
    </source>
</evidence>
<dbReference type="EMBL" id="QJKJ01001494">
    <property type="protein sequence ID" value="RDY07321.1"/>
    <property type="molecule type" value="Genomic_DNA"/>
</dbReference>
<dbReference type="GO" id="GO:0042300">
    <property type="term" value="F:beta-amyrin synthase activity"/>
    <property type="evidence" value="ECO:0007669"/>
    <property type="project" value="TreeGrafter"/>
</dbReference>
<gene>
    <name evidence="7" type="primary">GgbAS1</name>
    <name evidence="7" type="ORF">CR513_08582</name>
</gene>
<dbReference type="InterPro" id="IPR032697">
    <property type="entry name" value="SQ_cyclase_N"/>
</dbReference>
<dbReference type="Proteomes" id="UP000257109">
    <property type="component" value="Unassembled WGS sequence"/>
</dbReference>
<protein>
    <recommendedName>
        <fullName evidence="4">Terpene cyclase/mutase family member</fullName>
        <ecNumber evidence="4">5.4.99.-</ecNumber>
    </recommendedName>
</protein>
<dbReference type="InterPro" id="IPR032696">
    <property type="entry name" value="SQ_cyclase_C"/>
</dbReference>
<keyword evidence="2" id="KW-0677">Repeat</keyword>
<dbReference type="CDD" id="cd02892">
    <property type="entry name" value="SQCY_1"/>
    <property type="match status" value="1"/>
</dbReference>
<proteinExistence type="inferred from homology"/>
<name>A0A371HWZ7_MUCPR</name>
<dbReference type="FunFam" id="1.50.10.20:FF:000015">
    <property type="entry name" value="Terpene cyclase/mutase family member"/>
    <property type="match status" value="1"/>
</dbReference>
<dbReference type="GO" id="GO:0005811">
    <property type="term" value="C:lipid droplet"/>
    <property type="evidence" value="ECO:0007669"/>
    <property type="project" value="InterPro"/>
</dbReference>
<dbReference type="SFLD" id="SFLDG01016">
    <property type="entry name" value="Prenyltransferase_Like_2"/>
    <property type="match status" value="1"/>
</dbReference>
<dbReference type="GO" id="GO:0016104">
    <property type="term" value="P:triterpenoid biosynthetic process"/>
    <property type="evidence" value="ECO:0007669"/>
    <property type="project" value="InterPro"/>
</dbReference>
<dbReference type="NCBIfam" id="TIGR01787">
    <property type="entry name" value="squalene_cyclas"/>
    <property type="match status" value="1"/>
</dbReference>
<dbReference type="InterPro" id="IPR008930">
    <property type="entry name" value="Terpenoid_cyclase/PrenylTrfase"/>
</dbReference>
<reference evidence="7" key="1">
    <citation type="submission" date="2018-05" db="EMBL/GenBank/DDBJ databases">
        <title>Draft genome of Mucuna pruriens seed.</title>
        <authorList>
            <person name="Nnadi N.E."/>
            <person name="Vos R."/>
            <person name="Hasami M.H."/>
            <person name="Devisetty U.K."/>
            <person name="Aguiy J.C."/>
        </authorList>
    </citation>
    <scope>NUCLEOTIDE SEQUENCE [LARGE SCALE GENOMIC DNA]</scope>
    <source>
        <strain evidence="7">JCA_2017</strain>
    </source>
</reference>
<keyword evidence="8" id="KW-1185">Reference proteome</keyword>
<evidence type="ECO:0000259" key="6">
    <source>
        <dbReference type="Pfam" id="PF13249"/>
    </source>
</evidence>
<dbReference type="PANTHER" id="PTHR11764">
    <property type="entry name" value="TERPENE CYCLASE/MUTASE FAMILY MEMBER"/>
    <property type="match status" value="1"/>
</dbReference>
<organism evidence="7 8">
    <name type="scientific">Mucuna pruriens</name>
    <name type="common">Velvet bean</name>
    <name type="synonym">Dolichos pruriens</name>
    <dbReference type="NCBI Taxonomy" id="157652"/>
    <lineage>
        <taxon>Eukaryota</taxon>
        <taxon>Viridiplantae</taxon>
        <taxon>Streptophyta</taxon>
        <taxon>Embryophyta</taxon>
        <taxon>Tracheophyta</taxon>
        <taxon>Spermatophyta</taxon>
        <taxon>Magnoliopsida</taxon>
        <taxon>eudicotyledons</taxon>
        <taxon>Gunneridae</taxon>
        <taxon>Pentapetalae</taxon>
        <taxon>rosids</taxon>
        <taxon>fabids</taxon>
        <taxon>Fabales</taxon>
        <taxon>Fabaceae</taxon>
        <taxon>Papilionoideae</taxon>
        <taxon>50 kb inversion clade</taxon>
        <taxon>NPAAA clade</taxon>
        <taxon>indigoferoid/millettioid clade</taxon>
        <taxon>Phaseoleae</taxon>
        <taxon>Mucuna</taxon>
    </lineage>
</organism>
<evidence type="ECO:0000259" key="5">
    <source>
        <dbReference type="Pfam" id="PF13243"/>
    </source>
</evidence>
<dbReference type="STRING" id="157652.A0A371HWZ7"/>
<evidence type="ECO:0000256" key="4">
    <source>
        <dbReference type="RuleBase" id="RU362003"/>
    </source>
</evidence>
<accession>A0A371HWZ7</accession>
<evidence type="ECO:0000313" key="7">
    <source>
        <dbReference type="EMBL" id="RDY07321.1"/>
    </source>
</evidence>
<feature type="domain" description="Squalene cyclase N-terminal" evidence="6">
    <location>
        <begin position="34"/>
        <end position="330"/>
    </location>
</feature>
<evidence type="ECO:0000256" key="2">
    <source>
        <dbReference type="ARBA" id="ARBA00022737"/>
    </source>
</evidence>
<comment type="caution">
    <text evidence="7">The sequence shown here is derived from an EMBL/GenBank/DDBJ whole genome shotgun (WGS) entry which is preliminary data.</text>
</comment>
<dbReference type="OrthoDB" id="21502at2759"/>
<dbReference type="AlphaFoldDB" id="A0A371HWZ7"/>
<dbReference type="EC" id="5.4.99.-" evidence="4"/>
<feature type="non-terminal residue" evidence="7">
    <location>
        <position position="1"/>
    </location>
</feature>
<sequence length="698" mass="79837">MYVLRENNYKQTITSVKIEDEEKMTCEKIIITLKKASHYASALQTIDGHWPAHTGGPLFYTPPFVICMYITGHLDSVLSEKHRKEILRYIYYHQNEDGGWGLHIESHSTMFCTVLNYICMRILGEEPNGGHNNACAKARGWIHDHGGVTHIPSWGKFWLSILGIVDWCGSNPMLPEFWILPTLFPMHPAKMWCYCRLVYMPMSYLYGKKFVGPITPLILNLREELFIQPYDKNIWKKARHKCAKEDLYYPRPLIQDLIWDSLYLFVEPLLTHWPFNKLVREKALQVTMKHIHYEDENSRYVGIGCVEKILCMLACWVEDSNGDAFKKHLARIPDYLWVSEDGMTLQGTTGSQSWDISLIVQALLATNLLEEFGSTLLKAHDFIKKSQVMDNPSGDFKSMCRHISKGSWSFSDKDHGWQVSDTTAESLKCCILLSMLPQEIVGEKMEPERLYDSVNVILSLQSKNGGIAAWEPAGSQKWLELLNPTELFADIVIEHEYVECTGSAIQALMLFKKLYPEHRKEEIDNFVAKAVRFLEDTQAIDGSWYGSWGVCFTYSSWFALGGLVDAGKTYTNCVAIRKAVKFLLTKQNEDGGWGESYLSCSKKTYIPLEGGRSNIVQTAWALMGLIHAGQVERDPTPLHHAAKLLINSQLKDGDWPQQEAVGAFVKNCIVHYPLYRNVFPMWALGEYYKKVLLFSTTI</sequence>
<dbReference type="SUPFAM" id="SSF48239">
    <property type="entry name" value="Terpenoid cyclases/Protein prenyltransferases"/>
    <property type="match status" value="2"/>
</dbReference>
<dbReference type="Pfam" id="PF13249">
    <property type="entry name" value="SQHop_cyclase_N"/>
    <property type="match status" value="1"/>
</dbReference>
<evidence type="ECO:0000313" key="8">
    <source>
        <dbReference type="Proteomes" id="UP000257109"/>
    </source>
</evidence>
<dbReference type="PANTHER" id="PTHR11764:SF58">
    <property type="entry name" value="BETA-AMYRIN SYNTHASE-RELATED"/>
    <property type="match status" value="1"/>
</dbReference>
<dbReference type="Gene3D" id="1.50.10.20">
    <property type="match status" value="2"/>
</dbReference>
<dbReference type="Pfam" id="PF13243">
    <property type="entry name" value="SQHop_cyclase_C"/>
    <property type="match status" value="1"/>
</dbReference>
<comment type="similarity">
    <text evidence="1 4">Belongs to the terpene cyclase/mutase family.</text>
</comment>
<keyword evidence="3 4" id="KW-0413">Isomerase</keyword>
<dbReference type="InterPro" id="IPR018333">
    <property type="entry name" value="Squalene_cyclase"/>
</dbReference>
<feature type="domain" description="Squalene cyclase C-terminal" evidence="5">
    <location>
        <begin position="353"/>
        <end position="688"/>
    </location>
</feature>